<feature type="transmembrane region" description="Helical" evidence="3">
    <location>
        <begin position="68"/>
        <end position="88"/>
    </location>
</feature>
<comment type="subcellular location">
    <subcellularLocation>
        <location evidence="1">Secreted</location>
    </subcellularLocation>
</comment>
<protein>
    <submittedName>
        <fullName evidence="4">Esterase family protein</fullName>
        <ecNumber evidence="4">3.2.1.8</ecNumber>
    </submittedName>
</protein>
<dbReference type="AlphaFoldDB" id="A0A378TN47"/>
<feature type="transmembrane region" description="Helical" evidence="3">
    <location>
        <begin position="37"/>
        <end position="56"/>
    </location>
</feature>
<evidence type="ECO:0000256" key="3">
    <source>
        <dbReference type="SAM" id="Phobius"/>
    </source>
</evidence>
<dbReference type="RefSeq" id="WP_232068010.1">
    <property type="nucleotide sequence ID" value="NZ_AP022600.1"/>
</dbReference>
<evidence type="ECO:0000256" key="2">
    <source>
        <dbReference type="ARBA" id="ARBA00022525"/>
    </source>
</evidence>
<dbReference type="InterPro" id="IPR050583">
    <property type="entry name" value="Mycobacterial_A85_antigen"/>
</dbReference>
<dbReference type="Gene3D" id="3.40.50.1820">
    <property type="entry name" value="alpha/beta hydrolase"/>
    <property type="match status" value="1"/>
</dbReference>
<keyword evidence="5" id="KW-1185">Reference proteome</keyword>
<feature type="transmembrane region" description="Helical" evidence="3">
    <location>
        <begin position="100"/>
        <end position="120"/>
    </location>
</feature>
<keyword evidence="3" id="KW-1133">Transmembrane helix</keyword>
<dbReference type="GO" id="GO:0031176">
    <property type="term" value="F:endo-1,4-beta-xylanase activity"/>
    <property type="evidence" value="ECO:0007669"/>
    <property type="project" value="UniProtKB-EC"/>
</dbReference>
<dbReference type="PANTHER" id="PTHR48098">
    <property type="entry name" value="ENTEROCHELIN ESTERASE-RELATED"/>
    <property type="match status" value="1"/>
</dbReference>
<dbReference type="EC" id="3.2.1.8" evidence="4"/>
<dbReference type="EMBL" id="UGQT01000001">
    <property type="protein sequence ID" value="STZ62191.1"/>
    <property type="molecule type" value="Genomic_DNA"/>
</dbReference>
<organism evidence="4 5">
    <name type="scientific">Mycolicibacterium tokaiense</name>
    <dbReference type="NCBI Taxonomy" id="39695"/>
    <lineage>
        <taxon>Bacteria</taxon>
        <taxon>Bacillati</taxon>
        <taxon>Actinomycetota</taxon>
        <taxon>Actinomycetes</taxon>
        <taxon>Mycobacteriales</taxon>
        <taxon>Mycobacteriaceae</taxon>
        <taxon>Mycolicibacterium</taxon>
    </lineage>
</organism>
<dbReference type="Pfam" id="PF00756">
    <property type="entry name" value="Esterase"/>
    <property type="match status" value="1"/>
</dbReference>
<keyword evidence="2" id="KW-0964">Secreted</keyword>
<dbReference type="Proteomes" id="UP000254978">
    <property type="component" value="Unassembled WGS sequence"/>
</dbReference>
<name>A0A378TN47_9MYCO</name>
<dbReference type="GO" id="GO:0005576">
    <property type="term" value="C:extracellular region"/>
    <property type="evidence" value="ECO:0007669"/>
    <property type="project" value="UniProtKB-SubCell"/>
</dbReference>
<keyword evidence="3" id="KW-0812">Transmembrane</keyword>
<dbReference type="GO" id="GO:0016747">
    <property type="term" value="F:acyltransferase activity, transferring groups other than amino-acyl groups"/>
    <property type="evidence" value="ECO:0007669"/>
    <property type="project" value="TreeGrafter"/>
</dbReference>
<evidence type="ECO:0000256" key="1">
    <source>
        <dbReference type="ARBA" id="ARBA00004613"/>
    </source>
</evidence>
<evidence type="ECO:0000313" key="4">
    <source>
        <dbReference type="EMBL" id="STZ62191.1"/>
    </source>
</evidence>
<reference evidence="4 5" key="1">
    <citation type="submission" date="2018-06" db="EMBL/GenBank/DDBJ databases">
        <authorList>
            <consortium name="Pathogen Informatics"/>
            <person name="Doyle S."/>
        </authorList>
    </citation>
    <scope>NUCLEOTIDE SEQUENCE [LARGE SCALE GENOMIC DNA]</scope>
    <source>
        <strain evidence="4 5">NCTC10821</strain>
    </source>
</reference>
<dbReference type="PANTHER" id="PTHR48098:SF1">
    <property type="entry name" value="DIACYLGLYCEROL ACYLTRANSFERASE_MYCOLYLTRANSFERASE AG85A"/>
    <property type="match status" value="1"/>
</dbReference>
<dbReference type="InterPro" id="IPR000801">
    <property type="entry name" value="Esterase-like"/>
</dbReference>
<dbReference type="SUPFAM" id="SSF53474">
    <property type="entry name" value="alpha/beta-Hydrolases"/>
    <property type="match status" value="1"/>
</dbReference>
<keyword evidence="4" id="KW-0326">Glycosidase</keyword>
<keyword evidence="4" id="KW-0378">Hydrolase</keyword>
<accession>A0A378TN47</accession>
<proteinExistence type="predicted"/>
<sequence length="434" mass="45822">MSISLLHGVVPLATQAAAATTLALAIGWRTRRWRRVLLPLSVVIGIGVTLWLYWYISDEGWGDTPPPRGLWVWVALTGFAAAVLVLGWRSAAHWRRAVTVLAVPLCVLSAALSVNLWVGYVPDVQAGWNQLTAGPLPDQINATDVTALVANTRTQHQLPAKGRVVEVSVPDDASHFTHRDEYVYLPPAWFATSPPPELPAVVMIGGEFNTPADWLRAGNAINTLDAYAAAHQGNAPVTVFADVVGTFHNDTECVNGPRGNAADHITKDLVPYVESHFGVSDDASRWGVAGWSMGGTCAVDLAAMHPDQFGAFDDMAGDIAPNAGDPSQTLARLYGGNAAAEASFDPVTVMQSHGKYTSTAGLFVSPLPQFSQASQAQAAQTLNTAAHNAGIDSSVVPLPGNHDWGFAATAFANSLPWLATALHTPSASASTLTS</sequence>
<dbReference type="InterPro" id="IPR029058">
    <property type="entry name" value="AB_hydrolase_fold"/>
</dbReference>
<gene>
    <name evidence="4" type="primary">xynZ</name>
    <name evidence="4" type="ORF">NCTC10821_05756</name>
</gene>
<keyword evidence="3" id="KW-0472">Membrane</keyword>
<feature type="transmembrane region" description="Helical" evidence="3">
    <location>
        <begin position="6"/>
        <end position="25"/>
    </location>
</feature>
<evidence type="ECO:0000313" key="5">
    <source>
        <dbReference type="Proteomes" id="UP000254978"/>
    </source>
</evidence>